<feature type="compositionally biased region" description="Basic residues" evidence="7">
    <location>
        <begin position="253"/>
        <end position="267"/>
    </location>
</feature>
<feature type="compositionally biased region" description="Polar residues" evidence="7">
    <location>
        <begin position="195"/>
        <end position="214"/>
    </location>
</feature>
<dbReference type="SMART" id="SM00355">
    <property type="entry name" value="ZnF_C2H2"/>
    <property type="match status" value="8"/>
</dbReference>
<feature type="domain" description="C2H2-type" evidence="8">
    <location>
        <begin position="318"/>
        <end position="345"/>
    </location>
</feature>
<dbReference type="PROSITE" id="PS00028">
    <property type="entry name" value="ZINC_FINGER_C2H2_1"/>
    <property type="match status" value="6"/>
</dbReference>
<protein>
    <submittedName>
        <fullName evidence="9">Zinc finger protein 271-like</fullName>
    </submittedName>
</protein>
<reference evidence="9" key="2">
    <citation type="submission" date="2025-08" db="UniProtKB">
        <authorList>
            <consortium name="Ensembl"/>
        </authorList>
    </citation>
    <scope>IDENTIFICATION</scope>
</reference>
<proteinExistence type="predicted"/>
<evidence type="ECO:0000313" key="9">
    <source>
        <dbReference type="Ensembl" id="ENSSFAP00005026950.1"/>
    </source>
</evidence>
<dbReference type="InParanoid" id="A0A672HD82"/>
<dbReference type="InterPro" id="IPR036236">
    <property type="entry name" value="Znf_C2H2_sf"/>
</dbReference>
<dbReference type="InterPro" id="IPR050826">
    <property type="entry name" value="Krueppel_C2H2_ZnFinger"/>
</dbReference>
<evidence type="ECO:0000313" key="10">
    <source>
        <dbReference type="Proteomes" id="UP000472267"/>
    </source>
</evidence>
<dbReference type="InterPro" id="IPR013087">
    <property type="entry name" value="Znf_C2H2_type"/>
</dbReference>
<evidence type="ECO:0000259" key="8">
    <source>
        <dbReference type="PROSITE" id="PS50157"/>
    </source>
</evidence>
<dbReference type="SUPFAM" id="SSF57667">
    <property type="entry name" value="beta-beta-alpha zinc fingers"/>
    <property type="match status" value="4"/>
</dbReference>
<keyword evidence="5" id="KW-0539">Nucleus</keyword>
<dbReference type="Proteomes" id="UP000472267">
    <property type="component" value="Chromosome 20"/>
</dbReference>
<evidence type="ECO:0000256" key="5">
    <source>
        <dbReference type="ARBA" id="ARBA00023242"/>
    </source>
</evidence>
<evidence type="ECO:0000256" key="1">
    <source>
        <dbReference type="ARBA" id="ARBA00022723"/>
    </source>
</evidence>
<keyword evidence="4" id="KW-0862">Zinc</keyword>
<dbReference type="OrthoDB" id="6359816at2759"/>
<dbReference type="RefSeq" id="XP_029975653.1">
    <property type="nucleotide sequence ID" value="XM_030119793.1"/>
</dbReference>
<feature type="region of interest" description="Disordered" evidence="7">
    <location>
        <begin position="228"/>
        <end position="267"/>
    </location>
</feature>
<dbReference type="Ensembl" id="ENSSFAT00005027990.1">
    <property type="protein sequence ID" value="ENSSFAP00005026950.1"/>
    <property type="gene ID" value="ENSSFAG00005013803.1"/>
</dbReference>
<dbReference type="Pfam" id="PF00096">
    <property type="entry name" value="zf-C2H2"/>
    <property type="match status" value="2"/>
</dbReference>
<dbReference type="AlphaFoldDB" id="A0A672HD82"/>
<name>A0A672HD82_SALFA</name>
<gene>
    <name evidence="9" type="primary">LOC115408854</name>
</gene>
<feature type="domain" description="C2H2-type" evidence="8">
    <location>
        <begin position="272"/>
        <end position="300"/>
    </location>
</feature>
<feature type="domain" description="C2H2-type" evidence="8">
    <location>
        <begin position="79"/>
        <end position="113"/>
    </location>
</feature>
<reference evidence="9" key="1">
    <citation type="submission" date="2019-06" db="EMBL/GenBank/DDBJ databases">
        <authorList>
            <consortium name="Wellcome Sanger Institute Data Sharing"/>
        </authorList>
    </citation>
    <scope>NUCLEOTIDE SEQUENCE [LARGE SCALE GENOMIC DNA]</scope>
</reference>
<evidence type="ECO:0000256" key="7">
    <source>
        <dbReference type="SAM" id="MobiDB-lite"/>
    </source>
</evidence>
<reference evidence="9" key="3">
    <citation type="submission" date="2025-09" db="UniProtKB">
        <authorList>
            <consortium name="Ensembl"/>
        </authorList>
    </citation>
    <scope>IDENTIFICATION</scope>
</reference>
<evidence type="ECO:0000256" key="3">
    <source>
        <dbReference type="ARBA" id="ARBA00022771"/>
    </source>
</evidence>
<feature type="domain" description="C2H2-type" evidence="8">
    <location>
        <begin position="420"/>
        <end position="447"/>
    </location>
</feature>
<feature type="domain" description="C2H2-type" evidence="8">
    <location>
        <begin position="215"/>
        <end position="243"/>
    </location>
</feature>
<dbReference type="OMA" id="QRLYHCV"/>
<dbReference type="Gene3D" id="3.30.160.60">
    <property type="entry name" value="Classic Zinc Finger"/>
    <property type="match status" value="3"/>
</dbReference>
<evidence type="ECO:0000256" key="4">
    <source>
        <dbReference type="ARBA" id="ARBA00022833"/>
    </source>
</evidence>
<keyword evidence="3 6" id="KW-0863">Zinc-finger</keyword>
<dbReference type="GeneID" id="115408854"/>
<evidence type="ECO:0000256" key="2">
    <source>
        <dbReference type="ARBA" id="ARBA00022737"/>
    </source>
</evidence>
<accession>A0A672HD82</accession>
<keyword evidence="10" id="KW-1185">Reference proteome</keyword>
<dbReference type="PANTHER" id="PTHR24377">
    <property type="entry name" value="IP01015P-RELATED"/>
    <property type="match status" value="1"/>
</dbReference>
<feature type="region of interest" description="Disordered" evidence="7">
    <location>
        <begin position="165"/>
        <end position="214"/>
    </location>
</feature>
<dbReference type="PROSITE" id="PS50157">
    <property type="entry name" value="ZINC_FINGER_C2H2_2"/>
    <property type="match status" value="7"/>
</dbReference>
<feature type="domain" description="C2H2-type" evidence="8">
    <location>
        <begin position="50"/>
        <end position="78"/>
    </location>
</feature>
<evidence type="ECO:0000256" key="6">
    <source>
        <dbReference type="PROSITE-ProRule" id="PRU00042"/>
    </source>
</evidence>
<keyword evidence="1" id="KW-0479">Metal-binding</keyword>
<feature type="region of interest" description="Disordered" evidence="7">
    <location>
        <begin position="343"/>
        <end position="420"/>
    </location>
</feature>
<dbReference type="Pfam" id="PF13894">
    <property type="entry name" value="zf-C2H2_4"/>
    <property type="match status" value="1"/>
</dbReference>
<dbReference type="RefSeq" id="XP_029975654.1">
    <property type="nucleotide sequence ID" value="XM_030119794.1"/>
</dbReference>
<sequence>MDGVSWSSPRSQESFSRPTASADTLSRLASLIARADTKHPARSHRLSHLFVCQECDQTFSYTTDLLLHQELKHSLPKPHRCPSCGREFSLRSSLKLHKCEPTRCELCHGVTRPGSPCPACAPRTSDPGRMQDKCILRQPPLLDHSPYACAPCGRGFSQKQALLHHQQAGCSEPPSLSDIINGSSLPEDSPPPSEGNSARSDSSDSPEPGCSRTTSTCPLCSKTFRTKAGLQRHKETSHAEEEEGEGEEGLKTRGAKAGRGLRKRPKSRTKVLSCRSCDLVFSSTARLYMHRKEKHRREPIVWREPSSVVPRRRRGGIYPCQVCGKVFVHHLSLRAHYRRHTDPSFTAIKNGPSEECTTKDSKSSSLNRPNPVKPPLAEGKTVRAALGRPRKAPRAAEQAVSSGRRRAGPEAQGEEADGEFPCPSCPEVFPELRQLKKHVELHQSATTRRRQCSVCSSEMDAGRWPASRRQRLYHCVPCQQGFSALDSFLQHCQEHLRVRVEEDSAAG</sequence>
<keyword evidence="2" id="KW-0677">Repeat</keyword>
<organism evidence="9 10">
    <name type="scientific">Salarias fasciatus</name>
    <name type="common">Jewelled blenny</name>
    <name type="synonym">Blennius fasciatus</name>
    <dbReference type="NCBI Taxonomy" id="181472"/>
    <lineage>
        <taxon>Eukaryota</taxon>
        <taxon>Metazoa</taxon>
        <taxon>Chordata</taxon>
        <taxon>Craniata</taxon>
        <taxon>Vertebrata</taxon>
        <taxon>Euteleostomi</taxon>
        <taxon>Actinopterygii</taxon>
        <taxon>Neopterygii</taxon>
        <taxon>Teleostei</taxon>
        <taxon>Neoteleostei</taxon>
        <taxon>Acanthomorphata</taxon>
        <taxon>Ovalentaria</taxon>
        <taxon>Blenniimorphae</taxon>
        <taxon>Blenniiformes</taxon>
        <taxon>Blennioidei</taxon>
        <taxon>Blenniidae</taxon>
        <taxon>Salariinae</taxon>
        <taxon>Salarias</taxon>
    </lineage>
</organism>
<dbReference type="GO" id="GO:0008270">
    <property type="term" value="F:zinc ion binding"/>
    <property type="evidence" value="ECO:0007669"/>
    <property type="project" value="UniProtKB-KW"/>
</dbReference>
<feature type="domain" description="C2H2-type" evidence="8">
    <location>
        <begin position="147"/>
        <end position="174"/>
    </location>
</feature>